<gene>
    <name evidence="1" type="ORF">GWG61_02380</name>
</gene>
<dbReference type="AlphaFoldDB" id="A0A6B2FSF5"/>
<reference evidence="1" key="1">
    <citation type="submission" date="2020-01" db="EMBL/GenBank/DDBJ databases">
        <title>Vaginal microbiome of pregnant Indian women: Insights into the genome of dominants Lactobacillus species.</title>
        <authorList>
            <person name="Das B."/>
            <person name="Mehta O."/>
            <person name="Ghosh T.S."/>
            <person name="Kothidar A."/>
            <person name="Gowtham M.R."/>
            <person name="Mitra R."/>
            <person name="Kshetrapal P."/>
            <person name="Wadhwa N."/>
            <person name="Thiruvengadam R."/>
            <person name="Nair G.B."/>
            <person name="Bhatnagar S."/>
            <person name="Das B."/>
        </authorList>
    </citation>
    <scope>NUCLEOTIDE SEQUENCE</scope>
    <source>
        <strain evidence="1">Indica</strain>
    </source>
</reference>
<evidence type="ECO:0000313" key="1">
    <source>
        <dbReference type="EMBL" id="NDJ73365.1"/>
    </source>
</evidence>
<sequence>MKTKSKKIKRKHNMQGTYECVKVIGTFHRYGVQQSVDSNGTFYYRPVVYMKDCKDLNNIDLKMPEYLLFNLTKGFKSLGILNPGIKLKINCRRYLKEERNAGYGYPTNIVIANDRPDFPDDPNVLAGMIMVKNQGNPEAEKDPINTDLIQIYKNWLANKE</sequence>
<organism evidence="1">
    <name type="scientific">Lactobacillus paragasseri</name>
    <dbReference type="NCBI Taxonomy" id="2107999"/>
    <lineage>
        <taxon>Bacteria</taxon>
        <taxon>Bacillati</taxon>
        <taxon>Bacillota</taxon>
        <taxon>Bacilli</taxon>
        <taxon>Lactobacillales</taxon>
        <taxon>Lactobacillaceae</taxon>
        <taxon>Lactobacillus</taxon>
    </lineage>
</organism>
<proteinExistence type="predicted"/>
<comment type="caution">
    <text evidence="1">The sequence shown here is derived from an EMBL/GenBank/DDBJ whole genome shotgun (WGS) entry which is preliminary data.</text>
</comment>
<name>A0A6B2FSF5_9LACO</name>
<dbReference type="EMBL" id="JAADJO010000003">
    <property type="protein sequence ID" value="NDJ73365.1"/>
    <property type="molecule type" value="Genomic_DNA"/>
</dbReference>
<protein>
    <submittedName>
        <fullName evidence="1">Uncharacterized protein</fullName>
    </submittedName>
</protein>
<accession>A0A6B2FSF5</accession>